<proteinExistence type="predicted"/>
<reference evidence="2" key="1">
    <citation type="journal article" date="2013" name="Nature">
        <title>Draft genome of the wheat A-genome progenitor Triticum urartu.</title>
        <authorList>
            <person name="Ling H.Q."/>
            <person name="Zhao S."/>
            <person name="Liu D."/>
            <person name="Wang J."/>
            <person name="Sun H."/>
            <person name="Zhang C."/>
            <person name="Fan H."/>
            <person name="Li D."/>
            <person name="Dong L."/>
            <person name="Tao Y."/>
            <person name="Gao C."/>
            <person name="Wu H."/>
            <person name="Li Y."/>
            <person name="Cui Y."/>
            <person name="Guo X."/>
            <person name="Zheng S."/>
            <person name="Wang B."/>
            <person name="Yu K."/>
            <person name="Liang Q."/>
            <person name="Yang W."/>
            <person name="Lou X."/>
            <person name="Chen J."/>
            <person name="Feng M."/>
            <person name="Jian J."/>
            <person name="Zhang X."/>
            <person name="Luo G."/>
            <person name="Jiang Y."/>
            <person name="Liu J."/>
            <person name="Wang Z."/>
            <person name="Sha Y."/>
            <person name="Zhang B."/>
            <person name="Wu H."/>
            <person name="Tang D."/>
            <person name="Shen Q."/>
            <person name="Xue P."/>
            <person name="Zou S."/>
            <person name="Wang X."/>
            <person name="Liu X."/>
            <person name="Wang F."/>
            <person name="Yang Y."/>
            <person name="An X."/>
            <person name="Dong Z."/>
            <person name="Zhang K."/>
            <person name="Zhang X."/>
            <person name="Luo M.C."/>
            <person name="Dvorak J."/>
            <person name="Tong Y."/>
            <person name="Wang J."/>
            <person name="Yang H."/>
            <person name="Li Z."/>
            <person name="Wang D."/>
            <person name="Zhang A."/>
            <person name="Wang J."/>
        </authorList>
    </citation>
    <scope>NUCLEOTIDE SEQUENCE</scope>
    <source>
        <strain evidence="2">cv. G1812</strain>
    </source>
</reference>
<sequence>MTSCLRPAYAVIYLKFLFSNKQSHLQLLQMVHNLLLTYIELIAGTPCGIQYFGELEDHYYRGNEVKLYEHQVDALFAMVWHKEPDIKYYMCTINKTFA</sequence>
<dbReference type="Proteomes" id="UP000015106">
    <property type="component" value="Chromosome 6"/>
</dbReference>
<evidence type="ECO:0000313" key="1">
    <source>
        <dbReference type="EnsemblPlants" id="TuG1812G0600003945.01.T01.cds454978"/>
    </source>
</evidence>
<reference evidence="1" key="2">
    <citation type="submission" date="2018-03" db="EMBL/GenBank/DDBJ databases">
        <title>The Triticum urartu genome reveals the dynamic nature of wheat genome evolution.</title>
        <authorList>
            <person name="Ling H."/>
            <person name="Ma B."/>
            <person name="Shi X."/>
            <person name="Liu H."/>
            <person name="Dong L."/>
            <person name="Sun H."/>
            <person name="Cao Y."/>
            <person name="Gao Q."/>
            <person name="Zheng S."/>
            <person name="Li Y."/>
            <person name="Yu Y."/>
            <person name="Du H."/>
            <person name="Qi M."/>
            <person name="Li Y."/>
            <person name="Yu H."/>
            <person name="Cui Y."/>
            <person name="Wang N."/>
            <person name="Chen C."/>
            <person name="Wu H."/>
            <person name="Zhao Y."/>
            <person name="Zhang J."/>
            <person name="Li Y."/>
            <person name="Zhou W."/>
            <person name="Zhang B."/>
            <person name="Hu W."/>
            <person name="Eijk M."/>
            <person name="Tang J."/>
            <person name="Witsenboer H."/>
            <person name="Zhao S."/>
            <person name="Li Z."/>
            <person name="Zhang A."/>
            <person name="Wang D."/>
            <person name="Liang C."/>
        </authorList>
    </citation>
    <scope>NUCLEOTIDE SEQUENCE [LARGE SCALE GENOMIC DNA]</scope>
    <source>
        <strain evidence="1">cv. G1812</strain>
    </source>
</reference>
<evidence type="ECO:0000313" key="2">
    <source>
        <dbReference type="Proteomes" id="UP000015106"/>
    </source>
</evidence>
<accession>A0A8R7QW56</accession>
<name>A0A8R7QW56_TRIUA</name>
<protein>
    <submittedName>
        <fullName evidence="1">Uncharacterized protein</fullName>
    </submittedName>
</protein>
<keyword evidence="2" id="KW-1185">Reference proteome</keyword>
<dbReference type="AlphaFoldDB" id="A0A8R7QW56"/>
<dbReference type="EnsemblPlants" id="TuG1812G0600003945.01.T01">
    <property type="protein sequence ID" value="TuG1812G0600003945.01.T01.cds454978"/>
    <property type="gene ID" value="TuG1812G0600003945.01"/>
</dbReference>
<reference evidence="1" key="3">
    <citation type="submission" date="2022-06" db="UniProtKB">
        <authorList>
            <consortium name="EnsemblPlants"/>
        </authorList>
    </citation>
    <scope>IDENTIFICATION</scope>
</reference>
<dbReference type="Gramene" id="TuG1812G0600003945.01.T01">
    <property type="protein sequence ID" value="TuG1812G0600003945.01.T01.cds454978"/>
    <property type="gene ID" value="TuG1812G0600003945.01"/>
</dbReference>
<organism evidence="1 2">
    <name type="scientific">Triticum urartu</name>
    <name type="common">Red wild einkorn</name>
    <name type="synonym">Crithodium urartu</name>
    <dbReference type="NCBI Taxonomy" id="4572"/>
    <lineage>
        <taxon>Eukaryota</taxon>
        <taxon>Viridiplantae</taxon>
        <taxon>Streptophyta</taxon>
        <taxon>Embryophyta</taxon>
        <taxon>Tracheophyta</taxon>
        <taxon>Spermatophyta</taxon>
        <taxon>Magnoliopsida</taxon>
        <taxon>Liliopsida</taxon>
        <taxon>Poales</taxon>
        <taxon>Poaceae</taxon>
        <taxon>BOP clade</taxon>
        <taxon>Pooideae</taxon>
        <taxon>Triticodae</taxon>
        <taxon>Triticeae</taxon>
        <taxon>Triticinae</taxon>
        <taxon>Triticum</taxon>
    </lineage>
</organism>